<dbReference type="AlphaFoldDB" id="A0A834HIK6"/>
<evidence type="ECO:0000256" key="6">
    <source>
        <dbReference type="SAM" id="MobiDB-lite"/>
    </source>
</evidence>
<dbReference type="GO" id="GO:0010468">
    <property type="term" value="P:regulation of gene expression"/>
    <property type="evidence" value="ECO:0007669"/>
    <property type="project" value="UniProtKB-ARBA"/>
</dbReference>
<evidence type="ECO:0000256" key="2">
    <source>
        <dbReference type="ARBA" id="ARBA00022771"/>
    </source>
</evidence>
<dbReference type="Gene3D" id="4.10.1000.10">
    <property type="entry name" value="Zinc finger, CCCH-type"/>
    <property type="match status" value="1"/>
</dbReference>
<dbReference type="InterPro" id="IPR000571">
    <property type="entry name" value="Znf_CCCH"/>
</dbReference>
<dbReference type="EMBL" id="WJXA01000001">
    <property type="protein sequence ID" value="KAF7152900.1"/>
    <property type="molecule type" value="Genomic_DNA"/>
</dbReference>
<accession>A0A834HIK6</accession>
<reference evidence="8" key="1">
    <citation type="submission" date="2019-11" db="EMBL/GenBank/DDBJ databases">
        <authorList>
            <person name="Liu Y."/>
            <person name="Hou J."/>
            <person name="Li T.-Q."/>
            <person name="Guan C.-H."/>
            <person name="Wu X."/>
            <person name="Wu H.-Z."/>
            <person name="Ling F."/>
            <person name="Zhang R."/>
            <person name="Shi X.-G."/>
            <person name="Ren J.-P."/>
            <person name="Chen E.-F."/>
            <person name="Sun J.-M."/>
        </authorList>
    </citation>
    <scope>NUCLEOTIDE SEQUENCE</scope>
    <source>
        <strain evidence="8">Adult_tree_wgs_1</strain>
        <tissue evidence="8">Leaves</tissue>
    </source>
</reference>
<dbReference type="Pfam" id="PF20711">
    <property type="entry name" value="DUF6825"/>
    <property type="match status" value="1"/>
</dbReference>
<dbReference type="OrthoDB" id="532061at2759"/>
<comment type="caution">
    <text evidence="8">The sequence shown here is derived from an EMBL/GenBank/DDBJ whole genome shotgun (WGS) entry which is preliminary data.</text>
</comment>
<keyword evidence="2 4" id="KW-0863">Zinc-finger</keyword>
<keyword evidence="5" id="KW-0175">Coiled coil</keyword>
<keyword evidence="3 4" id="KW-0862">Zinc</keyword>
<dbReference type="InterPro" id="IPR040003">
    <property type="entry name" value="PG18-like"/>
</dbReference>
<keyword evidence="9" id="KW-1185">Reference proteome</keyword>
<dbReference type="SMART" id="SM00356">
    <property type="entry name" value="ZnF_C3H1"/>
    <property type="match status" value="1"/>
</dbReference>
<keyword evidence="1 4" id="KW-0479">Metal-binding</keyword>
<evidence type="ECO:0000259" key="7">
    <source>
        <dbReference type="PROSITE" id="PS50103"/>
    </source>
</evidence>
<dbReference type="Proteomes" id="UP000626092">
    <property type="component" value="Unassembled WGS sequence"/>
</dbReference>
<evidence type="ECO:0000256" key="1">
    <source>
        <dbReference type="ARBA" id="ARBA00022723"/>
    </source>
</evidence>
<feature type="domain" description="C3H1-type" evidence="7">
    <location>
        <begin position="267"/>
        <end position="294"/>
    </location>
</feature>
<dbReference type="FunFam" id="4.10.1000.10:FF:000003">
    <property type="entry name" value="Zinc finger CCCH domain-containing protein"/>
    <property type="match status" value="1"/>
</dbReference>
<feature type="region of interest" description="Disordered" evidence="6">
    <location>
        <begin position="191"/>
        <end position="215"/>
    </location>
</feature>
<dbReference type="PANTHER" id="PTHR35745:SF1">
    <property type="entry name" value="OS04G0513000 PROTEIN"/>
    <property type="match status" value="1"/>
</dbReference>
<evidence type="ECO:0000256" key="5">
    <source>
        <dbReference type="SAM" id="Coils"/>
    </source>
</evidence>
<dbReference type="GO" id="GO:0008270">
    <property type="term" value="F:zinc ion binding"/>
    <property type="evidence" value="ECO:0007669"/>
    <property type="project" value="UniProtKB-KW"/>
</dbReference>
<dbReference type="GO" id="GO:0051252">
    <property type="term" value="P:regulation of RNA metabolic process"/>
    <property type="evidence" value="ECO:0007669"/>
    <property type="project" value="UniProtKB-ARBA"/>
</dbReference>
<feature type="zinc finger region" description="C3H1-type" evidence="4">
    <location>
        <begin position="267"/>
        <end position="294"/>
    </location>
</feature>
<proteinExistence type="predicted"/>
<evidence type="ECO:0000256" key="3">
    <source>
        <dbReference type="ARBA" id="ARBA00022833"/>
    </source>
</evidence>
<evidence type="ECO:0000313" key="8">
    <source>
        <dbReference type="EMBL" id="KAF7152900.1"/>
    </source>
</evidence>
<evidence type="ECO:0000313" key="9">
    <source>
        <dbReference type="Proteomes" id="UP000626092"/>
    </source>
</evidence>
<sequence length="298" mass="31706">MMTVGGFSASPPPSTTYSRIPSITHKNPCPNPSWVPSAVTPPRLSFENNPFSSSSLKVRSTRFGGVLSNTICFRCNSSTGPGAPGPGEGDSRSVLDAFFLGKALAEAVNERVESAVGEFFSALGRLQAEQQKQVQDFQEDVLERAKRAKEKAAREAMEAQSLTPKPSTAEVSVVSDVDTTTNSSSVTVAVTSAISPPSSTPDVETKEDTNPTENDPLEGVSFHCLVQSVTLCSMLETRFLEIFRISRPPPPVAKNPPAGPGSGSASGFKTKLCEIFAKGTCTFGDRCHYAHGTDELRT</sequence>
<dbReference type="PANTHER" id="PTHR35745">
    <property type="entry name" value="BNACNNG14650D PROTEIN"/>
    <property type="match status" value="1"/>
</dbReference>
<gene>
    <name evidence="8" type="ORF">RHSIM_Rhsim01G0257200</name>
</gene>
<organism evidence="8 9">
    <name type="scientific">Rhododendron simsii</name>
    <name type="common">Sims's rhododendron</name>
    <dbReference type="NCBI Taxonomy" id="118357"/>
    <lineage>
        <taxon>Eukaryota</taxon>
        <taxon>Viridiplantae</taxon>
        <taxon>Streptophyta</taxon>
        <taxon>Embryophyta</taxon>
        <taxon>Tracheophyta</taxon>
        <taxon>Spermatophyta</taxon>
        <taxon>Magnoliopsida</taxon>
        <taxon>eudicotyledons</taxon>
        <taxon>Gunneridae</taxon>
        <taxon>Pentapetalae</taxon>
        <taxon>asterids</taxon>
        <taxon>Ericales</taxon>
        <taxon>Ericaceae</taxon>
        <taxon>Ericoideae</taxon>
        <taxon>Rhodoreae</taxon>
        <taxon>Rhododendron</taxon>
    </lineage>
</organism>
<dbReference type="GO" id="GO:0010027">
    <property type="term" value="P:thylakoid membrane organization"/>
    <property type="evidence" value="ECO:0007669"/>
    <property type="project" value="InterPro"/>
</dbReference>
<feature type="coiled-coil region" evidence="5">
    <location>
        <begin position="135"/>
        <end position="162"/>
    </location>
</feature>
<protein>
    <recommendedName>
        <fullName evidence="7">C3H1-type domain-containing protein</fullName>
    </recommendedName>
</protein>
<dbReference type="Pfam" id="PF00642">
    <property type="entry name" value="zf-CCCH"/>
    <property type="match status" value="1"/>
</dbReference>
<dbReference type="InterPro" id="IPR036855">
    <property type="entry name" value="Znf_CCCH_sf"/>
</dbReference>
<dbReference type="GO" id="GO:0009535">
    <property type="term" value="C:chloroplast thylakoid membrane"/>
    <property type="evidence" value="ECO:0007669"/>
    <property type="project" value="TreeGrafter"/>
</dbReference>
<dbReference type="SUPFAM" id="SSF90229">
    <property type="entry name" value="CCCH zinc finger"/>
    <property type="match status" value="1"/>
</dbReference>
<evidence type="ECO:0000256" key="4">
    <source>
        <dbReference type="PROSITE-ProRule" id="PRU00723"/>
    </source>
</evidence>
<dbReference type="PROSITE" id="PS50103">
    <property type="entry name" value="ZF_C3H1"/>
    <property type="match status" value="1"/>
</dbReference>
<name>A0A834HIK6_RHOSS</name>